<gene>
    <name evidence="1" type="ORF">MCOR_26111</name>
</gene>
<protein>
    <submittedName>
        <fullName evidence="1">Uncharacterized protein</fullName>
    </submittedName>
</protein>
<dbReference type="AlphaFoldDB" id="A0A6J8C7T4"/>
<evidence type="ECO:0000313" key="1">
    <source>
        <dbReference type="EMBL" id="CAC5391070.1"/>
    </source>
</evidence>
<proteinExistence type="predicted"/>
<evidence type="ECO:0000313" key="2">
    <source>
        <dbReference type="Proteomes" id="UP000507470"/>
    </source>
</evidence>
<accession>A0A6J8C7T4</accession>
<keyword evidence="2" id="KW-1185">Reference proteome</keyword>
<dbReference type="EMBL" id="CACVKT020004661">
    <property type="protein sequence ID" value="CAC5391070.1"/>
    <property type="molecule type" value="Genomic_DNA"/>
</dbReference>
<organism evidence="1 2">
    <name type="scientific">Mytilus coruscus</name>
    <name type="common">Sea mussel</name>
    <dbReference type="NCBI Taxonomy" id="42192"/>
    <lineage>
        <taxon>Eukaryota</taxon>
        <taxon>Metazoa</taxon>
        <taxon>Spiralia</taxon>
        <taxon>Lophotrochozoa</taxon>
        <taxon>Mollusca</taxon>
        <taxon>Bivalvia</taxon>
        <taxon>Autobranchia</taxon>
        <taxon>Pteriomorphia</taxon>
        <taxon>Mytilida</taxon>
        <taxon>Mytiloidea</taxon>
        <taxon>Mytilidae</taxon>
        <taxon>Mytilinae</taxon>
        <taxon>Mytilus</taxon>
    </lineage>
</organism>
<reference evidence="1 2" key="1">
    <citation type="submission" date="2020-06" db="EMBL/GenBank/DDBJ databases">
        <authorList>
            <person name="Li R."/>
            <person name="Bekaert M."/>
        </authorList>
    </citation>
    <scope>NUCLEOTIDE SEQUENCE [LARGE SCALE GENOMIC DNA]</scope>
    <source>
        <strain evidence="2">wild</strain>
    </source>
</reference>
<dbReference type="OrthoDB" id="413122at2759"/>
<sequence>MFQRNLSFIGYYSGIYPSFAHHYLGAFEGPHRTLFERLTPFLVKGKPWKDVLPGVVFSMNNTLKIKVLNFRLLKSCMGKDHNFRCLYMLRTTDFSSVPKDCHTYLKQQCEKLNIIRTEVDKNAINSKVKIIDRVNKDKIPNISFNENDYVYLLKDPTGSGQKFKNKFAGPYVIATVNCPHMYTLKEPNTNKILSQPVHTNRLKSAYVRKPNPSKYFMDPVLTKLDDVEEQYHTSLDNDSTPVKENSNTNYVNLSDDISDAENTHNSDNILFVQNNTAPSRPKRSKKLPARFKDQNFINFSEVDVSSESTSTSQLKVKRFLAQKIINGDRSYLAHIVGEPVQHAMWLHENQLGPKAKAKLKSRPPPQI</sequence>
<name>A0A6J8C7T4_MYTCO</name>
<dbReference type="Proteomes" id="UP000507470">
    <property type="component" value="Unassembled WGS sequence"/>
</dbReference>